<proteinExistence type="predicted"/>
<sequence length="70" mass="7928">MSRQHAFSAVNLMVSFRCCRYIHRKMGLLPRSDTTVKGRRGEVRIPAFSEIQGNTPLTEAAVATLKRRPL</sequence>
<protein>
    <submittedName>
        <fullName evidence="1">Uncharacterized protein</fullName>
    </submittedName>
</protein>
<evidence type="ECO:0000313" key="1">
    <source>
        <dbReference type="EMBL" id="KAF6202878.1"/>
    </source>
</evidence>
<comment type="caution">
    <text evidence="1">The sequence shown here is derived from an EMBL/GenBank/DDBJ whole genome shotgun (WGS) entry which is preliminary data.</text>
</comment>
<organism evidence="1 2">
    <name type="scientific">Apolygus lucorum</name>
    <name type="common">Small green plant bug</name>
    <name type="synonym">Lygocoris lucorum</name>
    <dbReference type="NCBI Taxonomy" id="248454"/>
    <lineage>
        <taxon>Eukaryota</taxon>
        <taxon>Metazoa</taxon>
        <taxon>Ecdysozoa</taxon>
        <taxon>Arthropoda</taxon>
        <taxon>Hexapoda</taxon>
        <taxon>Insecta</taxon>
        <taxon>Pterygota</taxon>
        <taxon>Neoptera</taxon>
        <taxon>Paraneoptera</taxon>
        <taxon>Hemiptera</taxon>
        <taxon>Heteroptera</taxon>
        <taxon>Panheteroptera</taxon>
        <taxon>Cimicomorpha</taxon>
        <taxon>Miridae</taxon>
        <taxon>Mirini</taxon>
        <taxon>Apolygus</taxon>
    </lineage>
</organism>
<accession>A0A8S9X3D3</accession>
<dbReference type="Proteomes" id="UP000466442">
    <property type="component" value="Unassembled WGS sequence"/>
</dbReference>
<name>A0A8S9X3D3_APOLU</name>
<dbReference type="AlphaFoldDB" id="A0A8S9X3D3"/>
<reference evidence="1" key="1">
    <citation type="journal article" date="2021" name="Mol. Ecol. Resour.">
        <title>Apolygus lucorum genome provides insights into omnivorousness and mesophyll feeding.</title>
        <authorList>
            <person name="Liu Y."/>
            <person name="Liu H."/>
            <person name="Wang H."/>
            <person name="Huang T."/>
            <person name="Liu B."/>
            <person name="Yang B."/>
            <person name="Yin L."/>
            <person name="Li B."/>
            <person name="Zhang Y."/>
            <person name="Zhang S."/>
            <person name="Jiang F."/>
            <person name="Zhang X."/>
            <person name="Ren Y."/>
            <person name="Wang B."/>
            <person name="Wang S."/>
            <person name="Lu Y."/>
            <person name="Wu K."/>
            <person name="Fan W."/>
            <person name="Wang G."/>
        </authorList>
    </citation>
    <scope>NUCLEOTIDE SEQUENCE</scope>
    <source>
        <strain evidence="1">12Hb</strain>
    </source>
</reference>
<evidence type="ECO:0000313" key="2">
    <source>
        <dbReference type="Proteomes" id="UP000466442"/>
    </source>
</evidence>
<keyword evidence="2" id="KW-1185">Reference proteome</keyword>
<gene>
    <name evidence="1" type="ORF">GE061_003284</name>
</gene>
<dbReference type="EMBL" id="WIXP02000011">
    <property type="protein sequence ID" value="KAF6202878.1"/>
    <property type="molecule type" value="Genomic_DNA"/>
</dbReference>